<dbReference type="Pfam" id="PF04403">
    <property type="entry name" value="PqiA"/>
    <property type="match status" value="1"/>
</dbReference>
<dbReference type="STRING" id="1219383.SAMN05421733_10620"/>
<proteinExistence type="predicted"/>
<dbReference type="Proteomes" id="UP000242501">
    <property type="component" value="Unassembled WGS sequence"/>
</dbReference>
<keyword evidence="1" id="KW-0472">Membrane</keyword>
<keyword evidence="1" id="KW-1133">Transmembrane helix</keyword>
<feature type="transmembrane region" description="Helical" evidence="1">
    <location>
        <begin position="65"/>
        <end position="85"/>
    </location>
</feature>
<keyword evidence="1" id="KW-0812">Transmembrane</keyword>
<protein>
    <submittedName>
        <fullName evidence="2">Paraquat-inducible protein A</fullName>
    </submittedName>
</protein>
<gene>
    <name evidence="2" type="ORF">SAMN05421733_10620</name>
</gene>
<evidence type="ECO:0000256" key="1">
    <source>
        <dbReference type="SAM" id="Phobius"/>
    </source>
</evidence>
<dbReference type="EMBL" id="FMYL01000006">
    <property type="protein sequence ID" value="SDB93923.1"/>
    <property type="molecule type" value="Genomic_DNA"/>
</dbReference>
<dbReference type="InterPro" id="IPR007498">
    <property type="entry name" value="PqiA-like"/>
</dbReference>
<feature type="transmembrane region" description="Helical" evidence="1">
    <location>
        <begin position="111"/>
        <end position="137"/>
    </location>
</feature>
<sequence length="221" mass="25120">MTQADEKNTLVNKTAAYVPHDLTQFASCEECDTLYHKVPLAQGEKARCLCCGAEIYKDIKPFSTLIALVLTALIIFIVANSFPIIKVEVQGNSIQTTLLGAAWTMFEIDRAIVGIILILTTFIVPLVNLILLMYVFVNVGWFKRRPYFMLFALRTLYLFRVWAMVEVFLIGILVTLVKLISMVIVIPEIALWGFALLSIFMVYLNDIKVQDTWDAIDRYLP</sequence>
<dbReference type="RefSeq" id="WP_092748089.1">
    <property type="nucleotide sequence ID" value="NZ_FMYL01000006.1"/>
</dbReference>
<dbReference type="AlphaFoldDB" id="A0A1G6HIE9"/>
<evidence type="ECO:0000313" key="3">
    <source>
        <dbReference type="Proteomes" id="UP000242501"/>
    </source>
</evidence>
<feature type="transmembrane region" description="Helical" evidence="1">
    <location>
        <begin position="157"/>
        <end position="177"/>
    </location>
</feature>
<accession>A0A1G6HIE9</accession>
<feature type="transmembrane region" description="Helical" evidence="1">
    <location>
        <begin position="183"/>
        <end position="204"/>
    </location>
</feature>
<keyword evidence="3" id="KW-1185">Reference proteome</keyword>
<reference evidence="3" key="1">
    <citation type="submission" date="2016-09" db="EMBL/GenBank/DDBJ databases">
        <authorList>
            <person name="Varghese N."/>
            <person name="Submissions S."/>
        </authorList>
    </citation>
    <scope>NUCLEOTIDE SEQUENCE [LARGE SCALE GENOMIC DNA]</scope>
    <source>
        <strain evidence="3">ANC 4422</strain>
    </source>
</reference>
<name>A0A1G6HIE9_9GAMM</name>
<dbReference type="OrthoDB" id="9807787at2"/>
<organism evidence="2 3">
    <name type="scientific">Acinetobacter boissieri</name>
    <dbReference type="NCBI Taxonomy" id="1219383"/>
    <lineage>
        <taxon>Bacteria</taxon>
        <taxon>Pseudomonadati</taxon>
        <taxon>Pseudomonadota</taxon>
        <taxon>Gammaproteobacteria</taxon>
        <taxon>Moraxellales</taxon>
        <taxon>Moraxellaceae</taxon>
        <taxon>Acinetobacter</taxon>
    </lineage>
</organism>
<evidence type="ECO:0000313" key="2">
    <source>
        <dbReference type="EMBL" id="SDB93923.1"/>
    </source>
</evidence>